<dbReference type="PATRIC" id="fig|1411021.3.peg.2226"/>
<accession>W2CMJ0</accession>
<feature type="domain" description="PDZ" evidence="1">
    <location>
        <begin position="370"/>
        <end position="419"/>
    </location>
</feature>
<dbReference type="Proteomes" id="UP000018874">
    <property type="component" value="Unassembled WGS sequence"/>
</dbReference>
<keyword evidence="3" id="KW-1185">Reference proteome</keyword>
<dbReference type="EMBL" id="AYYD01001276">
    <property type="protein sequence ID" value="ETK07701.1"/>
    <property type="molecule type" value="Genomic_DNA"/>
</dbReference>
<evidence type="ECO:0000313" key="3">
    <source>
        <dbReference type="Proteomes" id="UP000018874"/>
    </source>
</evidence>
<dbReference type="Gene3D" id="2.30.42.10">
    <property type="match status" value="1"/>
</dbReference>
<organism evidence="2 3">
    <name type="scientific">Tannerella sp. oral taxon BU063 isolate Cell 6/7/9</name>
    <dbReference type="NCBI Taxonomy" id="1411021"/>
    <lineage>
        <taxon>Bacteria</taxon>
        <taxon>Pseudomonadati</taxon>
        <taxon>Bacteroidota</taxon>
        <taxon>Bacteroidia</taxon>
        <taxon>Bacteroidales</taxon>
        <taxon>Tannerellaceae</taxon>
        <taxon>Tannerella</taxon>
    </lineage>
</organism>
<dbReference type="AlphaFoldDB" id="W2CMJ0"/>
<evidence type="ECO:0000313" key="2">
    <source>
        <dbReference type="EMBL" id="ETK07701.1"/>
    </source>
</evidence>
<dbReference type="PROSITE" id="PS50106">
    <property type="entry name" value="PDZ"/>
    <property type="match status" value="1"/>
</dbReference>
<sequence>MKIRRKKRAIILAVLAVLLLGAGYFLYPIVRYSVHNYQEFQRIPDELSLDIPFSYDGYFSVRCTIDGKEVNMGISTSGICLMKEEDLKKYHAIYFGRAPLPTRNVRGQWDWLRLYRIPDFRIDTFAMNPLFASVGKHNYMHLLVGDSVFEDNIFQRSKRIFSVKEGQMYVVIALDEAETDIRRDNLMGNGVLGLNIMRQCNWLFSVDEGRVRIFSVANDKRLEQESKGFHKIQDGLEEEGISARLGSLKEDLAFSLAIGVDAEVIVNNEVSAQLKKRYPYKVILTLRGDNSIDSLFVFDGVPVVWDGITIPNCQITHSPKFAFNKNYFGAQLMHRFNFILNYSADQGDNLYIQPGKDFEQQRAMPIISVFGLNVGEREQGIIVHRLEPDGIAEKAGIALGDVVLELDGRAPKASLTSQDFIRYTADKKEIRLRIKGKGEMRLAL</sequence>
<name>W2CMJ0_9BACT</name>
<dbReference type="InterPro" id="IPR036034">
    <property type="entry name" value="PDZ_sf"/>
</dbReference>
<protein>
    <recommendedName>
        <fullName evidence="1">PDZ domain-containing protein</fullName>
    </recommendedName>
</protein>
<dbReference type="InterPro" id="IPR001478">
    <property type="entry name" value="PDZ"/>
</dbReference>
<dbReference type="Pfam" id="PF00595">
    <property type="entry name" value="PDZ"/>
    <property type="match status" value="1"/>
</dbReference>
<proteinExistence type="predicted"/>
<reference evidence="2 3" key="1">
    <citation type="submission" date="2013-11" db="EMBL/GenBank/DDBJ databases">
        <title>Single cell genomics of uncultured Tannerella BU063 (oral taxon 286).</title>
        <authorList>
            <person name="Beall C.J."/>
            <person name="Campbell A.G."/>
            <person name="Griffen A.L."/>
            <person name="Podar M."/>
            <person name="Leys E.J."/>
        </authorList>
    </citation>
    <scope>NUCLEOTIDE SEQUENCE [LARGE SCALE GENOMIC DNA]</scope>
    <source>
        <strain evidence="2">Cell 6/7/9</strain>
    </source>
</reference>
<dbReference type="SUPFAM" id="SSF50156">
    <property type="entry name" value="PDZ domain-like"/>
    <property type="match status" value="1"/>
</dbReference>
<gene>
    <name evidence="2" type="ORF">T231_16165</name>
</gene>
<evidence type="ECO:0000259" key="1">
    <source>
        <dbReference type="PROSITE" id="PS50106"/>
    </source>
</evidence>
<dbReference type="SMART" id="SM00228">
    <property type="entry name" value="PDZ"/>
    <property type="match status" value="1"/>
</dbReference>
<comment type="caution">
    <text evidence="2">The sequence shown here is derived from an EMBL/GenBank/DDBJ whole genome shotgun (WGS) entry which is preliminary data.</text>
</comment>